<evidence type="ECO:0000313" key="2">
    <source>
        <dbReference type="Proteomes" id="UP000694404"/>
    </source>
</evidence>
<dbReference type="Proteomes" id="UP000694404">
    <property type="component" value="Unplaced"/>
</dbReference>
<name>A0A8C0H0F4_CHEAB</name>
<protein>
    <submittedName>
        <fullName evidence="1">Uncharacterized protein</fullName>
    </submittedName>
</protein>
<reference evidence="1" key="2">
    <citation type="submission" date="2025-09" db="UniProtKB">
        <authorList>
            <consortium name="Ensembl"/>
        </authorList>
    </citation>
    <scope>IDENTIFICATION</scope>
</reference>
<reference evidence="1" key="1">
    <citation type="submission" date="2025-08" db="UniProtKB">
        <authorList>
            <consortium name="Ensembl"/>
        </authorList>
    </citation>
    <scope>IDENTIFICATION</scope>
</reference>
<accession>A0A8C0H0F4</accession>
<sequence>QQATINTGFRRATVKYKIVQKKKKKKIGRTLTSPQVRVYITGWVQWCVPVIPDTWEAKASATLGVGWGRVSN</sequence>
<dbReference type="Ensembl" id="ENSCABT00000018558.1">
    <property type="protein sequence ID" value="ENSCABP00000016936.1"/>
    <property type="gene ID" value="ENSCABG00000012571.1"/>
</dbReference>
<dbReference type="AlphaFoldDB" id="A0A8C0H0F4"/>
<proteinExistence type="predicted"/>
<keyword evidence="2" id="KW-1185">Reference proteome</keyword>
<evidence type="ECO:0000313" key="1">
    <source>
        <dbReference type="Ensembl" id="ENSCABP00000016936.1"/>
    </source>
</evidence>
<organism evidence="1 2">
    <name type="scientific">Chelonoidis abingdonii</name>
    <name type="common">Abingdon island giant tortoise</name>
    <name type="synonym">Testudo abingdonii</name>
    <dbReference type="NCBI Taxonomy" id="106734"/>
    <lineage>
        <taxon>Eukaryota</taxon>
        <taxon>Metazoa</taxon>
        <taxon>Chordata</taxon>
        <taxon>Craniata</taxon>
        <taxon>Vertebrata</taxon>
        <taxon>Euteleostomi</taxon>
        <taxon>Archelosauria</taxon>
        <taxon>Testudinata</taxon>
        <taxon>Testudines</taxon>
        <taxon>Cryptodira</taxon>
        <taxon>Durocryptodira</taxon>
        <taxon>Testudinoidea</taxon>
        <taxon>Testudinidae</taxon>
        <taxon>Chelonoidis</taxon>
    </lineage>
</organism>